<sequence>MTKSRIEIFEVRNPSLFYGREVTDGDNASSERILFHQLQQNINTQFNNPQSCGIPYQPSKNEVCIGRSGEKIWYRVKVEDVFRRQRGHEAKCFLLDFGTIEMIPFQWLRRATPTQLSVPYQVNTYGLYGIQAQTMAIQGDLSCHMEPCLAWDESATEYMRKRLQMTTVYLVDIKHEDSDMIEVDLYLAVGNEEICVNDDLVRKKYAVRKKQNAIQKAMTSPGSTTRSQPLTIEDELRKLQLKKSKIISKTTPTSSDNETLSVFSAASQMLVKPPKTDSSETDSVRSGIISDSFSVVSGRGRGFVIKQNKLESVGRSTCQRDTESLVRRESDNASQISIGRQSSSHSMPTRTRDSQMLSSMQRHKNPESDCEHVSGISMRKRQGSSLSSSSGDGSVLSASLRSPMNGMLGRLMNSLVTKSPVVTQPSVSDSELLKSVPTSFNKKPLHTDGSSGESIQKNIRNYTPAFLQKPNPSRNNRAFENVFPVRNIDNSAKVPNSVHSPIKEAGANVELISRSAPSLSSSMSPSSPSLPSSYVSGNVGQVSKTETKGLNIYKDQVQELVAGARVDDSLQSRKSEFMRKQQGERILANLSGGAKTKPSSIAVIPKKFYDSVLVHSMRKITPYLNFDDVPLVSEIKEILKSFEFPSPMLIQAYGWPGILKLNNVVGISPVKTGKTFTYLCPLVSELLQTQTYKELAVGNGPLALILVSSWKKAQAVYDITRGLLRDHKRPRPLIIYGGGCEHNQFVPLMNGCEILVATPPCLVRMIQRKYTDLQRLCHLVVDDAEIVLKEYSEEVQKIMEWVAEARQENIHKSVPYQIIAMGTQWTPTVHSFTQAYMLDPVIVITSRFEAAIFGNVIQQVQMCPSSLRSTRLLELIDAIQNKGMKIIIFTTTVNDVCFLVELLKSHSLCCNKIHHQMESYEMETAIHDWKSGLENDNPKLLVCTDECVDEMKIDDANAVIHYDLPAESKTRFGNRLSCMRKYYAKYSESEEEAEGQLVKPMSYLLMTELSTGQARSVRDLLRRLKIPVPRELSAMLAGMKQQQEEDQEKELCSYLKSYGVCRFQSRCPKRHIILSTVDRPVCNLLTSGEVKIRITNVVNATYYYARVLEHRSQNGTVSDLSGAAVSIGFDLNAWYSSEQNRIRQGNVCAGDVCAIEEDGSYFRVQIQDIKWSNSPGSNIMQAQVFFVDEGRLKDVSIIKLYELPPHLKSYPFQTVEVYLCRLRPIDRDENWTSNADQYAHELLHDKVLYGRIVLSIGNSIWLDPMVERQRLGKSQTTVNKMYVRSELLRNGYAVENEQHVQSLHSLCEGLIAVPNLHTAQDDSELSVETDLLPESEEFHKVFVSACDDPGLFFVQRCIFVKQMDAMVDAINDKLQKTEVTEMKASCCKAGTTCLGKYTQDDTWYRVKILECLSSGEYKVIFCDQGDTDVLSINRLAPIPPEYLEIPMLAIECELAHVQPRGEIWDESVGDELWDLTHTVAGGNKNLMAKVIRKRDSVFTGVHRYTVELWDTYTANDINLAQELVWAGLAAPKPGSNLQEMFPKPPVINFQVYKNPVQMVLDLCACLYWRKEQGRKSHPAREILDIVQKAVKSNPLDLVAFRGLAAIIKLIGRLSDDNAHKCLLRSLVVAAEASDRLAEEIVNQDGDHSVIQCLEQKSHPEIQGQAVDAIFRLISCNNRFVKAFSDASVLEVLCEILEVAEESDIICGAGKALNIICQKSKNMCQCRKKCDRLPGLQDSAINVLTLSLSQLPVTALKRASEIVYHFKVCQLITDALGRTNDTSAVQSLLDLVVTLVEKNGKKEPLHNERLAKVVVSKMGAFLTHDMCIACGVRYCENLCKENRKKKTFLLEQGVVVILKKALKQQILSQETLEMCERLINHLVIQVPISGAIYNKPINPKRSGLPLQRLVPSITWFQNKRNVILEIHVPQAGADPVTLTQTRFFFRSTVGEISYEVNYELYRKILPNSCRVSINRSEVWVKLKKEEPGNWPRLLKQKTKSPNIRLNYDKFADSSSEEDVSDENDPFLLKKRKVKRLPKDLKKPKNLTVGASYQESEEESEEEEDSEEAEMGKRTSLMDDYDPYDVFGTMS</sequence>
<evidence type="ECO:0000259" key="15">
    <source>
        <dbReference type="PROSITE" id="PS50103"/>
    </source>
</evidence>
<dbReference type="PROSITE" id="PS51192">
    <property type="entry name" value="HELICASE_ATP_BIND_1"/>
    <property type="match status" value="1"/>
</dbReference>
<dbReference type="GO" id="GO:0008270">
    <property type="term" value="F:zinc ion binding"/>
    <property type="evidence" value="ECO:0007669"/>
    <property type="project" value="UniProtKB-KW"/>
</dbReference>
<dbReference type="InterPro" id="IPR027417">
    <property type="entry name" value="P-loop_NTPase"/>
</dbReference>
<evidence type="ECO:0000259" key="18">
    <source>
        <dbReference type="PROSITE" id="PS51194"/>
    </source>
</evidence>
<dbReference type="SUPFAM" id="SSF52540">
    <property type="entry name" value="P-loop containing nucleoside triphosphate hydrolases"/>
    <property type="match status" value="2"/>
</dbReference>
<dbReference type="PROSITE" id="PS50304">
    <property type="entry name" value="TUDOR"/>
    <property type="match status" value="2"/>
</dbReference>
<keyword evidence="13" id="KW-0479">Metal-binding</keyword>
<dbReference type="PROSITE" id="PS51194">
    <property type="entry name" value="HELICASE_CTER"/>
    <property type="match status" value="1"/>
</dbReference>
<feature type="compositionally biased region" description="Acidic residues" evidence="14">
    <location>
        <begin position="2053"/>
        <end position="2067"/>
    </location>
</feature>
<evidence type="ECO:0000256" key="9">
    <source>
        <dbReference type="ARBA" id="ARBA00022871"/>
    </source>
</evidence>
<evidence type="ECO:0000256" key="2">
    <source>
        <dbReference type="ARBA" id="ARBA00022473"/>
    </source>
</evidence>
<feature type="region of interest" description="Disordered" evidence="14">
    <location>
        <begin position="517"/>
        <end position="537"/>
    </location>
</feature>
<proteinExistence type="predicted"/>
<evidence type="ECO:0000256" key="3">
    <source>
        <dbReference type="ARBA" id="ARBA00022737"/>
    </source>
</evidence>
<dbReference type="Pfam" id="PF00271">
    <property type="entry name" value="Helicase_C"/>
    <property type="match status" value="1"/>
</dbReference>
<dbReference type="GeneID" id="111136315"/>
<keyword evidence="20" id="KW-1185">Reference proteome</keyword>
<evidence type="ECO:0000259" key="19">
    <source>
        <dbReference type="PROSITE" id="PS51203"/>
    </source>
</evidence>
<dbReference type="GO" id="GO:0003676">
    <property type="term" value="F:nucleic acid binding"/>
    <property type="evidence" value="ECO:0007669"/>
    <property type="project" value="InterPro"/>
</dbReference>
<evidence type="ECO:0000256" key="10">
    <source>
        <dbReference type="ARBA" id="ARBA00023158"/>
    </source>
</evidence>
<dbReference type="PROSITE" id="PS51203">
    <property type="entry name" value="CS"/>
    <property type="match status" value="1"/>
</dbReference>
<keyword evidence="3" id="KW-0677">Repeat</keyword>
<evidence type="ECO:0000313" key="21">
    <source>
        <dbReference type="RefSeq" id="XP_022342785.1"/>
    </source>
</evidence>
<dbReference type="SUPFAM" id="SSF63748">
    <property type="entry name" value="Tudor/PWWP/MBT"/>
    <property type="match status" value="3"/>
</dbReference>
<keyword evidence="8" id="KW-0067">ATP-binding</keyword>
<evidence type="ECO:0000256" key="6">
    <source>
        <dbReference type="ARBA" id="ARBA00022801"/>
    </source>
</evidence>
<dbReference type="InterPro" id="IPR002999">
    <property type="entry name" value="Tudor"/>
</dbReference>
<keyword evidence="10" id="KW-0943">RNA-mediated gene silencing</keyword>
<dbReference type="CDD" id="cd20435">
    <property type="entry name" value="Tudor_TDRD12_rpt2"/>
    <property type="match status" value="1"/>
</dbReference>
<protein>
    <recommendedName>
        <fullName evidence="1">RNA helicase</fullName>
        <ecNumber evidence="1">3.6.4.13</ecNumber>
    </recommendedName>
</protein>
<keyword evidence="2" id="KW-0217">Developmental protein</keyword>
<keyword evidence="7" id="KW-0347">Helicase</keyword>
<dbReference type="Gene3D" id="2.60.40.790">
    <property type="match status" value="1"/>
</dbReference>
<feature type="region of interest" description="Disordered" evidence="14">
    <location>
        <begin position="2043"/>
        <end position="2089"/>
    </location>
</feature>
<dbReference type="SMART" id="SM00333">
    <property type="entry name" value="TUDOR"/>
    <property type="match status" value="3"/>
</dbReference>
<dbReference type="PANTHER" id="PTHR22655">
    <property type="entry name" value="ATP-DEPENDENT RNA HELICASE TDRD12-RELATED"/>
    <property type="match status" value="1"/>
</dbReference>
<comment type="catalytic activity">
    <reaction evidence="12">
        <text>ATP + H2O = ADP + phosphate + H(+)</text>
        <dbReference type="Rhea" id="RHEA:13065"/>
        <dbReference type="ChEBI" id="CHEBI:15377"/>
        <dbReference type="ChEBI" id="CHEBI:15378"/>
        <dbReference type="ChEBI" id="CHEBI:30616"/>
        <dbReference type="ChEBI" id="CHEBI:43474"/>
        <dbReference type="ChEBI" id="CHEBI:456216"/>
        <dbReference type="EC" id="3.6.4.13"/>
    </reaction>
</comment>
<keyword evidence="11" id="KW-0469">Meiosis</keyword>
<dbReference type="GO" id="GO:0051321">
    <property type="term" value="P:meiotic cell cycle"/>
    <property type="evidence" value="ECO:0007669"/>
    <property type="project" value="UniProtKB-KW"/>
</dbReference>
<keyword evidence="4" id="KW-0547">Nucleotide-binding</keyword>
<feature type="domain" description="C3H1-type" evidence="15">
    <location>
        <begin position="1046"/>
        <end position="1074"/>
    </location>
</feature>
<evidence type="ECO:0000256" key="5">
    <source>
        <dbReference type="ARBA" id="ARBA00022782"/>
    </source>
</evidence>
<keyword evidence="9" id="KW-0744">Spermatogenesis</keyword>
<accession>A0A8B8ES56</accession>
<dbReference type="PANTHER" id="PTHR22655:SF2">
    <property type="entry name" value="ATP-DEPENDENT RNA HELICASE TDRD12-RELATED"/>
    <property type="match status" value="1"/>
</dbReference>
<keyword evidence="13" id="KW-0863">Zinc-finger</keyword>
<feature type="region of interest" description="Disordered" evidence="14">
    <location>
        <begin position="314"/>
        <end position="401"/>
    </location>
</feature>
<feature type="domain" description="Tudor" evidence="16">
    <location>
        <begin position="1386"/>
        <end position="1445"/>
    </location>
</feature>
<dbReference type="KEGG" id="cvn:111136315"/>
<feature type="compositionally biased region" description="Polar residues" evidence="14">
    <location>
        <begin position="332"/>
        <end position="360"/>
    </location>
</feature>
<feature type="compositionally biased region" description="Low complexity" evidence="14">
    <location>
        <begin position="517"/>
        <end position="533"/>
    </location>
</feature>
<keyword evidence="6" id="KW-0378">Hydrolase</keyword>
<dbReference type="SUPFAM" id="SSF48371">
    <property type="entry name" value="ARM repeat"/>
    <property type="match status" value="1"/>
</dbReference>
<evidence type="ECO:0000256" key="4">
    <source>
        <dbReference type="ARBA" id="ARBA00022741"/>
    </source>
</evidence>
<gene>
    <name evidence="21" type="primary">LOC111136315</name>
</gene>
<evidence type="ECO:0000256" key="7">
    <source>
        <dbReference type="ARBA" id="ARBA00022806"/>
    </source>
</evidence>
<keyword evidence="5" id="KW-0221">Differentiation</keyword>
<dbReference type="GO" id="GO:0031047">
    <property type="term" value="P:regulatory ncRNA-mediated gene silencing"/>
    <property type="evidence" value="ECO:0007669"/>
    <property type="project" value="UniProtKB-KW"/>
</dbReference>
<dbReference type="EC" id="3.6.4.13" evidence="1"/>
<feature type="zinc finger region" description="C3H1-type" evidence="13">
    <location>
        <begin position="1046"/>
        <end position="1074"/>
    </location>
</feature>
<dbReference type="Gene3D" id="1.25.10.10">
    <property type="entry name" value="Leucine-rich Repeat Variant"/>
    <property type="match status" value="1"/>
</dbReference>
<dbReference type="InterPro" id="IPR035437">
    <property type="entry name" value="SNase_OB-fold_sf"/>
</dbReference>
<dbReference type="PROSITE" id="PS50103">
    <property type="entry name" value="ZF_C3H1"/>
    <property type="match status" value="1"/>
</dbReference>
<dbReference type="Gene3D" id="2.40.50.90">
    <property type="match status" value="3"/>
</dbReference>
<evidence type="ECO:0000256" key="11">
    <source>
        <dbReference type="ARBA" id="ARBA00023254"/>
    </source>
</evidence>
<dbReference type="SMART" id="SM00487">
    <property type="entry name" value="DEXDc"/>
    <property type="match status" value="1"/>
</dbReference>
<dbReference type="Pfam" id="PF00567">
    <property type="entry name" value="TUDOR"/>
    <property type="match status" value="3"/>
</dbReference>
<dbReference type="Gene3D" id="2.30.30.140">
    <property type="match status" value="2"/>
</dbReference>
<dbReference type="Pfam" id="PF00270">
    <property type="entry name" value="DEAD"/>
    <property type="match status" value="1"/>
</dbReference>
<dbReference type="GO" id="GO:0016787">
    <property type="term" value="F:hydrolase activity"/>
    <property type="evidence" value="ECO:0007669"/>
    <property type="project" value="UniProtKB-KW"/>
</dbReference>
<feature type="domain" description="Tudor" evidence="16">
    <location>
        <begin position="1146"/>
        <end position="1210"/>
    </location>
</feature>
<feature type="compositionally biased region" description="Low complexity" evidence="14">
    <location>
        <begin position="383"/>
        <end position="400"/>
    </location>
</feature>
<feature type="domain" description="CS" evidence="19">
    <location>
        <begin position="1907"/>
        <end position="1993"/>
    </location>
</feature>
<dbReference type="InterPro" id="IPR008978">
    <property type="entry name" value="HSP20-like_chaperone"/>
</dbReference>
<evidence type="ECO:0000259" key="16">
    <source>
        <dbReference type="PROSITE" id="PS50304"/>
    </source>
</evidence>
<dbReference type="InterPro" id="IPR011989">
    <property type="entry name" value="ARM-like"/>
</dbReference>
<reference evidence="21" key="1">
    <citation type="submission" date="2025-08" db="UniProtKB">
        <authorList>
            <consortium name="RefSeq"/>
        </authorList>
    </citation>
    <scope>IDENTIFICATION</scope>
    <source>
        <tissue evidence="21">Whole sample</tissue>
    </source>
</reference>
<evidence type="ECO:0000256" key="13">
    <source>
        <dbReference type="PROSITE-ProRule" id="PRU00723"/>
    </source>
</evidence>
<dbReference type="OrthoDB" id="249932at2759"/>
<evidence type="ECO:0000259" key="17">
    <source>
        <dbReference type="PROSITE" id="PS51192"/>
    </source>
</evidence>
<dbReference type="GO" id="GO:0042078">
    <property type="term" value="P:germ-line stem cell division"/>
    <property type="evidence" value="ECO:0007669"/>
    <property type="project" value="TreeGrafter"/>
</dbReference>
<dbReference type="InterPro" id="IPR016024">
    <property type="entry name" value="ARM-type_fold"/>
</dbReference>
<evidence type="ECO:0000256" key="1">
    <source>
        <dbReference type="ARBA" id="ARBA00012552"/>
    </source>
</evidence>
<dbReference type="GO" id="GO:0007283">
    <property type="term" value="P:spermatogenesis"/>
    <property type="evidence" value="ECO:0007669"/>
    <property type="project" value="UniProtKB-KW"/>
</dbReference>
<evidence type="ECO:0000256" key="12">
    <source>
        <dbReference type="ARBA" id="ARBA00047984"/>
    </source>
</evidence>
<evidence type="ECO:0000256" key="14">
    <source>
        <dbReference type="SAM" id="MobiDB-lite"/>
    </source>
</evidence>
<dbReference type="GO" id="GO:0003724">
    <property type="term" value="F:RNA helicase activity"/>
    <property type="evidence" value="ECO:0007669"/>
    <property type="project" value="UniProtKB-EC"/>
</dbReference>
<dbReference type="RefSeq" id="XP_022342785.1">
    <property type="nucleotide sequence ID" value="XM_022487077.1"/>
</dbReference>
<name>A0A8B8ES56_CRAVI</name>
<dbReference type="InterPro" id="IPR000571">
    <property type="entry name" value="Znf_CCCH"/>
</dbReference>
<dbReference type="SUPFAM" id="SSF49764">
    <property type="entry name" value="HSP20-like chaperones"/>
    <property type="match status" value="1"/>
</dbReference>
<keyword evidence="13" id="KW-0862">Zinc</keyword>
<feature type="compositionally biased region" description="Basic and acidic residues" evidence="14">
    <location>
        <begin position="318"/>
        <end position="331"/>
    </location>
</feature>
<dbReference type="InterPro" id="IPR001650">
    <property type="entry name" value="Helicase_C-like"/>
</dbReference>
<dbReference type="InterPro" id="IPR011545">
    <property type="entry name" value="DEAD/DEAH_box_helicase_dom"/>
</dbReference>
<dbReference type="Proteomes" id="UP000694844">
    <property type="component" value="Chromosome 5"/>
</dbReference>
<feature type="domain" description="Helicase C-terminal" evidence="18">
    <location>
        <begin position="871"/>
        <end position="1047"/>
    </location>
</feature>
<dbReference type="Gene3D" id="3.40.50.300">
    <property type="entry name" value="P-loop containing nucleotide triphosphate hydrolases"/>
    <property type="match status" value="2"/>
</dbReference>
<dbReference type="InterPro" id="IPR007052">
    <property type="entry name" value="CS_dom"/>
</dbReference>
<dbReference type="InterPro" id="IPR014001">
    <property type="entry name" value="Helicase_ATP-bd"/>
</dbReference>
<evidence type="ECO:0000313" key="20">
    <source>
        <dbReference type="Proteomes" id="UP000694844"/>
    </source>
</evidence>
<dbReference type="GO" id="GO:0005524">
    <property type="term" value="F:ATP binding"/>
    <property type="evidence" value="ECO:0007669"/>
    <property type="project" value="UniProtKB-KW"/>
</dbReference>
<feature type="domain" description="Helicase ATP-binding" evidence="17">
    <location>
        <begin position="655"/>
        <end position="843"/>
    </location>
</feature>
<evidence type="ECO:0000256" key="8">
    <source>
        <dbReference type="ARBA" id="ARBA00022840"/>
    </source>
</evidence>
<organism evidence="20 21">
    <name type="scientific">Crassostrea virginica</name>
    <name type="common">Eastern oyster</name>
    <dbReference type="NCBI Taxonomy" id="6565"/>
    <lineage>
        <taxon>Eukaryota</taxon>
        <taxon>Metazoa</taxon>
        <taxon>Spiralia</taxon>
        <taxon>Lophotrochozoa</taxon>
        <taxon>Mollusca</taxon>
        <taxon>Bivalvia</taxon>
        <taxon>Autobranchia</taxon>
        <taxon>Pteriomorphia</taxon>
        <taxon>Ostreida</taxon>
        <taxon>Ostreoidea</taxon>
        <taxon>Ostreidae</taxon>
        <taxon>Crassostrea</taxon>
    </lineage>
</organism>